<gene>
    <name evidence="1" type="ORF">RBJ30_08175</name>
</gene>
<dbReference type="Gene3D" id="3.20.20.80">
    <property type="entry name" value="Glycosidases"/>
    <property type="match status" value="1"/>
</dbReference>
<evidence type="ECO:0008006" key="3">
    <source>
        <dbReference type="Google" id="ProtNLM"/>
    </source>
</evidence>
<evidence type="ECO:0000313" key="1">
    <source>
        <dbReference type="EMBL" id="MDQ2309077.1"/>
    </source>
</evidence>
<protein>
    <recommendedName>
        <fullName evidence="3">Glycosyl hydrolase</fullName>
    </recommendedName>
</protein>
<accession>A0AAW8HLL1</accession>
<proteinExistence type="predicted"/>
<dbReference type="PANTHER" id="PTHR12631:SF10">
    <property type="entry name" value="BETA-XYLOSIDASE-LIKE PROTEIN-RELATED"/>
    <property type="match status" value="1"/>
</dbReference>
<sequence length="333" mass="38501">MNLKIKLIILSLSVTQTTYAFDKGIGIHPESENLSPRDYINFMEKYKFSSFRADYKWQSVEKKPNDFADGNSKTEKLINMANSKGIKPIIILNYGNPIYGIDRPLDENQRQHFNQYVNWVTTHLKGKVYAYEIWNEWSISKTPTFDGTSKNSAILYFKLVKQVSDTIHKNDSDAKILAGSFNPFSSEQRKWAILLVRLGILNYIDGISIHPYSSLNASSTPLVKHNIDTIDRLERLMKSNSSMKKNIDIYVTEIGFPTFKKSSYPQDEVAEYAVDFIKQTSKKNYIKGVWWYELVDNSENSDNKENNYGILYFNHKEKPIASKFKDTSSKLDK</sequence>
<dbReference type="Proteomes" id="UP001236270">
    <property type="component" value="Unassembled WGS sequence"/>
</dbReference>
<dbReference type="SUPFAM" id="SSF51445">
    <property type="entry name" value="(Trans)glycosidases"/>
    <property type="match status" value="1"/>
</dbReference>
<dbReference type="GeneID" id="61386732"/>
<dbReference type="InterPro" id="IPR017853">
    <property type="entry name" value="GH"/>
</dbReference>
<dbReference type="RefSeq" id="WP_146144454.1">
    <property type="nucleotide sequence ID" value="NZ_CP020388.1"/>
</dbReference>
<dbReference type="EMBL" id="JAVDNV010000004">
    <property type="protein sequence ID" value="MDQ2309077.1"/>
    <property type="molecule type" value="Genomic_DNA"/>
</dbReference>
<dbReference type="InterPro" id="IPR051923">
    <property type="entry name" value="Glycosyl_Hydrolase_39"/>
</dbReference>
<evidence type="ECO:0000313" key="2">
    <source>
        <dbReference type="Proteomes" id="UP001236270"/>
    </source>
</evidence>
<reference evidence="1" key="1">
    <citation type="submission" date="2023-08" db="EMBL/GenBank/DDBJ databases">
        <title>WGS of pathogenic bacterial species, Los Angeles County Public Health Laboratories.</title>
        <authorList>
            <person name="Garrigues J.M."/>
            <person name="Green N.M."/>
        </authorList>
    </citation>
    <scope>NUCLEOTIDE SEQUENCE</scope>
    <source>
        <strain evidence="1">LACPHL-BACT-2023-00068</strain>
    </source>
</reference>
<name>A0AAW8HLL1_PLUGE</name>
<dbReference type="GO" id="GO:0004553">
    <property type="term" value="F:hydrolase activity, hydrolyzing O-glycosyl compounds"/>
    <property type="evidence" value="ECO:0007669"/>
    <property type="project" value="TreeGrafter"/>
</dbReference>
<dbReference type="AlphaFoldDB" id="A0AAW8HLL1"/>
<comment type="caution">
    <text evidence="1">The sequence shown here is derived from an EMBL/GenBank/DDBJ whole genome shotgun (WGS) entry which is preliminary data.</text>
</comment>
<dbReference type="PANTHER" id="PTHR12631">
    <property type="entry name" value="ALPHA-L-IDURONIDASE"/>
    <property type="match status" value="1"/>
</dbReference>
<organism evidence="1 2">
    <name type="scientific">Pluralibacter gergoviae</name>
    <name type="common">Enterobacter gergoviae</name>
    <dbReference type="NCBI Taxonomy" id="61647"/>
    <lineage>
        <taxon>Bacteria</taxon>
        <taxon>Pseudomonadati</taxon>
        <taxon>Pseudomonadota</taxon>
        <taxon>Gammaproteobacteria</taxon>
        <taxon>Enterobacterales</taxon>
        <taxon>Enterobacteriaceae</taxon>
        <taxon>Pluralibacter</taxon>
    </lineage>
</organism>